<sequence length="271" mass="30091">MNIQLSGKRPLLKLPKYPGYTFFLAGIAILSFLMTVWLGWILMSKPDGLAARGYRRLHADNGVVLHAVRASPNKIGLKAIETNVTDDPADGINGGFFWEEQLLSIAVTNDRPVKGAPGDYGSGWFNIDRPRGTLVWDGVTGGLSVQVTDRAEELMVTDRSRYWAQGGVSMGLHNEKYWQEQALLEEFPVMEEKRLRSAMVYDTDRQVWLLLSDGLCTGPEFRTAIKQTVAPGKLDDGIFLDGDGSSQLKLGQFKLPGDRRTVYQMITLPNG</sequence>
<dbReference type="Proteomes" id="UP001631969">
    <property type="component" value="Unassembled WGS sequence"/>
</dbReference>
<evidence type="ECO:0000313" key="1">
    <source>
        <dbReference type="EMBL" id="MFM9330457.1"/>
    </source>
</evidence>
<dbReference type="EMBL" id="JBJURJ010000013">
    <property type="protein sequence ID" value="MFM9330457.1"/>
    <property type="molecule type" value="Genomic_DNA"/>
</dbReference>
<accession>A0ACC7P1C4</accession>
<comment type="caution">
    <text evidence="1">The sequence shown here is derived from an EMBL/GenBank/DDBJ whole genome shotgun (WGS) entry which is preliminary data.</text>
</comment>
<keyword evidence="2" id="KW-1185">Reference proteome</keyword>
<proteinExistence type="predicted"/>
<organism evidence="1 2">
    <name type="scientific">Paenibacillus mesotrionivorans</name>
    <dbReference type="NCBI Taxonomy" id="3160968"/>
    <lineage>
        <taxon>Bacteria</taxon>
        <taxon>Bacillati</taxon>
        <taxon>Bacillota</taxon>
        <taxon>Bacilli</taxon>
        <taxon>Bacillales</taxon>
        <taxon>Paenibacillaceae</taxon>
        <taxon>Paenibacillus</taxon>
    </lineage>
</organism>
<reference evidence="1" key="1">
    <citation type="submission" date="2024-12" db="EMBL/GenBank/DDBJ databases">
        <authorList>
            <person name="Wu N."/>
        </authorList>
    </citation>
    <scope>NUCLEOTIDE SEQUENCE</scope>
    <source>
        <strain evidence="1">P15</strain>
    </source>
</reference>
<gene>
    <name evidence="1" type="ORF">ACI1P1_19330</name>
</gene>
<evidence type="ECO:0000313" key="2">
    <source>
        <dbReference type="Proteomes" id="UP001631969"/>
    </source>
</evidence>
<protein>
    <submittedName>
        <fullName evidence="1">Uncharacterized protein</fullName>
    </submittedName>
</protein>
<name>A0ACC7P1C4_9BACL</name>